<dbReference type="Gene3D" id="3.30.300.30">
    <property type="match status" value="1"/>
</dbReference>
<feature type="domain" description="AMP-binding enzyme C-terminal" evidence="4">
    <location>
        <begin position="409"/>
        <end position="484"/>
    </location>
</feature>
<evidence type="ECO:0000313" key="5">
    <source>
        <dbReference type="EMBL" id="MFC4529676.1"/>
    </source>
</evidence>
<protein>
    <submittedName>
        <fullName evidence="5">Long-chain fatty acid--CoA ligase</fullName>
    </submittedName>
</protein>
<dbReference type="InterPro" id="IPR025110">
    <property type="entry name" value="AMP-bd_C"/>
</dbReference>
<dbReference type="InterPro" id="IPR020845">
    <property type="entry name" value="AMP-binding_CS"/>
</dbReference>
<dbReference type="Pfam" id="PF13193">
    <property type="entry name" value="AMP-binding_C"/>
    <property type="match status" value="1"/>
</dbReference>
<evidence type="ECO:0000259" key="4">
    <source>
        <dbReference type="Pfam" id="PF13193"/>
    </source>
</evidence>
<keyword evidence="6" id="KW-1185">Reference proteome</keyword>
<feature type="domain" description="AMP-dependent synthetase/ligase" evidence="3">
    <location>
        <begin position="12"/>
        <end position="358"/>
    </location>
</feature>
<name>A0ABV9C9A6_9ACTN</name>
<dbReference type="Proteomes" id="UP001596004">
    <property type="component" value="Unassembled WGS sequence"/>
</dbReference>
<gene>
    <name evidence="5" type="ORF">ACFO60_02775</name>
</gene>
<proteinExistence type="inferred from homology"/>
<evidence type="ECO:0000256" key="1">
    <source>
        <dbReference type="ARBA" id="ARBA00006432"/>
    </source>
</evidence>
<reference evidence="6" key="1">
    <citation type="journal article" date="2019" name="Int. J. Syst. Evol. Microbiol.">
        <title>The Global Catalogue of Microorganisms (GCM) 10K type strain sequencing project: providing services to taxonomists for standard genome sequencing and annotation.</title>
        <authorList>
            <consortium name="The Broad Institute Genomics Platform"/>
            <consortium name="The Broad Institute Genome Sequencing Center for Infectious Disease"/>
            <person name="Wu L."/>
            <person name="Ma J."/>
        </authorList>
    </citation>
    <scope>NUCLEOTIDE SEQUENCE [LARGE SCALE GENOMIC DNA]</scope>
    <source>
        <strain evidence="6">CGMCC 4.7132</strain>
    </source>
</reference>
<dbReference type="PANTHER" id="PTHR43201">
    <property type="entry name" value="ACYL-COA SYNTHETASE"/>
    <property type="match status" value="1"/>
</dbReference>
<dbReference type="NCBIfam" id="NF004837">
    <property type="entry name" value="PRK06187.1"/>
    <property type="match status" value="1"/>
</dbReference>
<dbReference type="PANTHER" id="PTHR43201:SF5">
    <property type="entry name" value="MEDIUM-CHAIN ACYL-COA LIGASE ACSF2, MITOCHONDRIAL"/>
    <property type="match status" value="1"/>
</dbReference>
<dbReference type="Gene3D" id="3.40.50.12780">
    <property type="entry name" value="N-terminal domain of ligase-like"/>
    <property type="match status" value="1"/>
</dbReference>
<dbReference type="RefSeq" id="WP_380836328.1">
    <property type="nucleotide sequence ID" value="NZ_JBHSFP010000001.1"/>
</dbReference>
<dbReference type="SUPFAM" id="SSF56801">
    <property type="entry name" value="Acetyl-CoA synthetase-like"/>
    <property type="match status" value="1"/>
</dbReference>
<dbReference type="EMBL" id="JBHSFP010000001">
    <property type="protein sequence ID" value="MFC4529676.1"/>
    <property type="molecule type" value="Genomic_DNA"/>
</dbReference>
<dbReference type="InterPro" id="IPR045851">
    <property type="entry name" value="AMP-bd_C_sf"/>
</dbReference>
<keyword evidence="2 5" id="KW-0436">Ligase</keyword>
<evidence type="ECO:0000313" key="6">
    <source>
        <dbReference type="Proteomes" id="UP001596004"/>
    </source>
</evidence>
<dbReference type="InterPro" id="IPR042099">
    <property type="entry name" value="ANL_N_sf"/>
</dbReference>
<dbReference type="GO" id="GO:0016874">
    <property type="term" value="F:ligase activity"/>
    <property type="evidence" value="ECO:0007669"/>
    <property type="project" value="UniProtKB-KW"/>
</dbReference>
<comment type="caution">
    <text evidence="5">The sequence shown here is derived from an EMBL/GenBank/DDBJ whole genome shotgun (WGS) entry which is preliminary data.</text>
</comment>
<dbReference type="CDD" id="cd17631">
    <property type="entry name" value="FACL_FadD13-like"/>
    <property type="match status" value="1"/>
</dbReference>
<evidence type="ECO:0000259" key="3">
    <source>
        <dbReference type="Pfam" id="PF00501"/>
    </source>
</evidence>
<dbReference type="InterPro" id="IPR000873">
    <property type="entry name" value="AMP-dep_synth/lig_dom"/>
</dbReference>
<dbReference type="Pfam" id="PF00501">
    <property type="entry name" value="AMP-binding"/>
    <property type="match status" value="1"/>
</dbReference>
<dbReference type="PROSITE" id="PS00455">
    <property type="entry name" value="AMP_BINDING"/>
    <property type="match status" value="1"/>
</dbReference>
<organism evidence="5 6">
    <name type="scientific">Sphaerisporangium dianthi</name>
    <dbReference type="NCBI Taxonomy" id="1436120"/>
    <lineage>
        <taxon>Bacteria</taxon>
        <taxon>Bacillati</taxon>
        <taxon>Actinomycetota</taxon>
        <taxon>Actinomycetes</taxon>
        <taxon>Streptosporangiales</taxon>
        <taxon>Streptosporangiaceae</taxon>
        <taxon>Sphaerisporangium</taxon>
    </lineage>
</organism>
<comment type="similarity">
    <text evidence="1">Belongs to the ATP-dependent AMP-binding enzyme family.</text>
</comment>
<evidence type="ECO:0000256" key="2">
    <source>
        <dbReference type="ARBA" id="ARBA00022598"/>
    </source>
</evidence>
<sequence>MRNQGLGSWPARRARMTPDRVALRHDGHAWSYGELRERVDRLAHALRGMGVRHGDRVAYLGANHPAFVETLFAAGAAGAIFVPLNTRLTVPELSYIAADAGPAVLVCGPGFEESGAALPVERRVTVAEDYEALLAAADPTPADEPVGLDDPCLILYTSGTTGRPKGATLSHGNLAWNTFNLLVDVELAHDEVALISAPLFHIAALAQTLVPTVLKGGTSILVPSFDVDQTFDLVERERVTVMFGVPAMFAFLAQSPRWEGSDLSSVRHLLCGGAPVPEPLIRTYQERGLTFLQGYGMTETSPGALFLAAEQSVRKAGTAGVPCFFSDVRLVRADGEDAAPGEPGEVVVRGPNVMTGYWRRPEDTAAVVSPDGWFRSGDVAVADEDGYIRIVDRVKDMIISGGENIYPAEVEGVLYGHPAVAECAVIGVPDDRWGEVGKALVVLRPGAGAGAGDLLAHLAGRLARYKIPKHVEFVPALPRNGAGKVVKARLRSLYGSPGGLTRDTPE</sequence>
<accession>A0ABV9C9A6</accession>